<dbReference type="InParanoid" id="S8DRU2"/>
<protein>
    <submittedName>
        <fullName evidence="2">Uncharacterized protein</fullName>
    </submittedName>
</protein>
<proteinExistence type="predicted"/>
<evidence type="ECO:0000313" key="2">
    <source>
        <dbReference type="EMBL" id="EPS95387.1"/>
    </source>
</evidence>
<evidence type="ECO:0000313" key="3">
    <source>
        <dbReference type="Proteomes" id="UP000015241"/>
    </source>
</evidence>
<evidence type="ECO:0000256" key="1">
    <source>
        <dbReference type="SAM" id="MobiDB-lite"/>
    </source>
</evidence>
<organism evidence="2 3">
    <name type="scientific">Fomitopsis schrenkii</name>
    <name type="common">Brown rot fungus</name>
    <dbReference type="NCBI Taxonomy" id="2126942"/>
    <lineage>
        <taxon>Eukaryota</taxon>
        <taxon>Fungi</taxon>
        <taxon>Dikarya</taxon>
        <taxon>Basidiomycota</taxon>
        <taxon>Agaricomycotina</taxon>
        <taxon>Agaricomycetes</taxon>
        <taxon>Polyporales</taxon>
        <taxon>Fomitopsis</taxon>
    </lineage>
</organism>
<dbReference type="AlphaFoldDB" id="S8DRU2"/>
<dbReference type="Proteomes" id="UP000015241">
    <property type="component" value="Unassembled WGS sequence"/>
</dbReference>
<dbReference type="HOGENOM" id="CLU_1643735_0_0_1"/>
<gene>
    <name evidence="2" type="ORF">FOMPIDRAFT_93391</name>
</gene>
<name>S8DRU2_FOMSC</name>
<keyword evidence="3" id="KW-1185">Reference proteome</keyword>
<reference evidence="2 3" key="1">
    <citation type="journal article" date="2012" name="Science">
        <title>The Paleozoic origin of enzymatic lignin decomposition reconstructed from 31 fungal genomes.</title>
        <authorList>
            <person name="Floudas D."/>
            <person name="Binder M."/>
            <person name="Riley R."/>
            <person name="Barry K."/>
            <person name="Blanchette R.A."/>
            <person name="Henrissat B."/>
            <person name="Martinez A.T."/>
            <person name="Otillar R."/>
            <person name="Spatafora J.W."/>
            <person name="Yadav J.S."/>
            <person name="Aerts A."/>
            <person name="Benoit I."/>
            <person name="Boyd A."/>
            <person name="Carlson A."/>
            <person name="Copeland A."/>
            <person name="Coutinho P.M."/>
            <person name="de Vries R.P."/>
            <person name="Ferreira P."/>
            <person name="Findley K."/>
            <person name="Foster B."/>
            <person name="Gaskell J."/>
            <person name="Glotzer D."/>
            <person name="Gorecki P."/>
            <person name="Heitman J."/>
            <person name="Hesse C."/>
            <person name="Hori C."/>
            <person name="Igarashi K."/>
            <person name="Jurgens J.A."/>
            <person name="Kallen N."/>
            <person name="Kersten P."/>
            <person name="Kohler A."/>
            <person name="Kuees U."/>
            <person name="Kumar T.K.A."/>
            <person name="Kuo A."/>
            <person name="LaButti K."/>
            <person name="Larrondo L.F."/>
            <person name="Lindquist E."/>
            <person name="Ling A."/>
            <person name="Lombard V."/>
            <person name="Lucas S."/>
            <person name="Lundell T."/>
            <person name="Martin R."/>
            <person name="McLaughlin D.J."/>
            <person name="Morgenstern I."/>
            <person name="Morin E."/>
            <person name="Murat C."/>
            <person name="Nagy L.G."/>
            <person name="Nolan M."/>
            <person name="Ohm R.A."/>
            <person name="Patyshakuliyeva A."/>
            <person name="Rokas A."/>
            <person name="Ruiz-Duenas F.J."/>
            <person name="Sabat G."/>
            <person name="Salamov A."/>
            <person name="Samejima M."/>
            <person name="Schmutz J."/>
            <person name="Slot J.C."/>
            <person name="St John F."/>
            <person name="Stenlid J."/>
            <person name="Sun H."/>
            <person name="Sun S."/>
            <person name="Syed K."/>
            <person name="Tsang A."/>
            <person name="Wiebenga A."/>
            <person name="Young D."/>
            <person name="Pisabarro A."/>
            <person name="Eastwood D.C."/>
            <person name="Martin F."/>
            <person name="Cullen D."/>
            <person name="Grigoriev I.V."/>
            <person name="Hibbett D.S."/>
        </authorList>
    </citation>
    <scope>NUCLEOTIDE SEQUENCE</scope>
    <source>
        <strain evidence="3">FP-58527</strain>
    </source>
</reference>
<feature type="region of interest" description="Disordered" evidence="1">
    <location>
        <begin position="108"/>
        <end position="127"/>
    </location>
</feature>
<sequence length="161" mass="17372">MANGLRLASHTNSDRRLTLRCKVLPGLDLLVPRDTRKHAHLALDNTSSPSRPLPTNRGIPLLVRILDASLYRLFPSGPRTPSRYTASSGTPAQPADALRFDILIIASPSRDADTPPSPSSVCSRTTSLAPRSRPACYVTRSSGHGAGYTWFDEVKAPFAPA</sequence>
<accession>S8DRU2</accession>
<dbReference type="EMBL" id="KE504208">
    <property type="protein sequence ID" value="EPS95387.1"/>
    <property type="molecule type" value="Genomic_DNA"/>
</dbReference>